<dbReference type="GO" id="GO:0006298">
    <property type="term" value="P:mismatch repair"/>
    <property type="evidence" value="ECO:0007669"/>
    <property type="project" value="UniProtKB-ARBA"/>
</dbReference>
<gene>
    <name evidence="15" type="ORF">TCLT_LOCUS7206</name>
</gene>
<keyword evidence="6 11" id="KW-0479">Metal-binding</keyword>
<accession>A0A0N5D2U3</accession>
<feature type="coiled-coil region" evidence="13">
    <location>
        <begin position="431"/>
        <end position="486"/>
    </location>
</feature>
<evidence type="ECO:0000256" key="8">
    <source>
        <dbReference type="ARBA" id="ARBA00022801"/>
    </source>
</evidence>
<dbReference type="FunFam" id="1.10.10.460:FF:000001">
    <property type="entry name" value="Ribonuclease"/>
    <property type="match status" value="1"/>
</dbReference>
<dbReference type="EMBL" id="UYYF01004484">
    <property type="protein sequence ID" value="VDN04640.1"/>
    <property type="molecule type" value="Genomic_DNA"/>
</dbReference>
<dbReference type="InterPro" id="IPR048747">
    <property type="entry name" value="CCDC93_N"/>
</dbReference>
<comment type="similarity">
    <text evidence="3">Belongs to the RNase HII family. Eukaryotic subfamily.</text>
</comment>
<dbReference type="InterPro" id="IPR039116">
    <property type="entry name" value="CCDC93"/>
</dbReference>
<evidence type="ECO:0000256" key="5">
    <source>
        <dbReference type="ARBA" id="ARBA00022722"/>
    </source>
</evidence>
<feature type="binding site" evidence="11">
    <location>
        <position position="553"/>
    </location>
    <ligand>
        <name>a divalent metal cation</name>
        <dbReference type="ChEBI" id="CHEBI:60240"/>
    </ligand>
</feature>
<dbReference type="PANTHER" id="PTHR16441:SF0">
    <property type="entry name" value="COILED-COIL DOMAIN-CONTAINING PROTEIN 93"/>
    <property type="match status" value="1"/>
</dbReference>
<comment type="similarity">
    <text evidence="4">Belongs to the CCDC93 family.</text>
</comment>
<keyword evidence="16" id="KW-1185">Reference proteome</keyword>
<evidence type="ECO:0000259" key="14">
    <source>
        <dbReference type="PROSITE" id="PS51975"/>
    </source>
</evidence>
<dbReference type="Pfam" id="PF09762">
    <property type="entry name" value="CCDC93_CC"/>
    <property type="match status" value="1"/>
</dbReference>
<dbReference type="PROSITE" id="PS51975">
    <property type="entry name" value="RNASE_H_2"/>
    <property type="match status" value="1"/>
</dbReference>
<protein>
    <recommendedName>
        <fullName evidence="12">Ribonuclease</fullName>
        <ecNumber evidence="12">3.1.26.4</ecNumber>
    </recommendedName>
</protein>
<dbReference type="InterPro" id="IPR004649">
    <property type="entry name" value="RNase_H2_suA"/>
</dbReference>
<evidence type="ECO:0000313" key="17">
    <source>
        <dbReference type="WBParaSite" id="TCLT_0000721701-mRNA-1"/>
    </source>
</evidence>
<evidence type="ECO:0000256" key="13">
    <source>
        <dbReference type="SAM" id="Coils"/>
    </source>
</evidence>
<reference evidence="15 16" key="2">
    <citation type="submission" date="2018-11" db="EMBL/GenBank/DDBJ databases">
        <authorList>
            <consortium name="Pathogen Informatics"/>
        </authorList>
    </citation>
    <scope>NUCLEOTIDE SEQUENCE [LARGE SCALE GENOMIC DNA]</scope>
</reference>
<comment type="catalytic activity">
    <reaction evidence="1 11 12">
        <text>Endonucleolytic cleavage to 5'-phosphomonoester.</text>
        <dbReference type="EC" id="3.1.26.4"/>
    </reaction>
</comment>
<evidence type="ECO:0000256" key="7">
    <source>
        <dbReference type="ARBA" id="ARBA00022759"/>
    </source>
</evidence>
<dbReference type="PANTHER" id="PTHR16441">
    <property type="entry name" value="FIDIPIDINE"/>
    <property type="match status" value="1"/>
</dbReference>
<dbReference type="InterPro" id="IPR024567">
    <property type="entry name" value="RNase_HII/HIII_dom"/>
</dbReference>
<dbReference type="FunFam" id="3.30.420.10:FF:000016">
    <property type="entry name" value="Ribonuclease"/>
    <property type="match status" value="1"/>
</dbReference>
<dbReference type="InterPro" id="IPR036397">
    <property type="entry name" value="RNaseH_sf"/>
</dbReference>
<evidence type="ECO:0000256" key="2">
    <source>
        <dbReference type="ARBA" id="ARBA00001946"/>
    </source>
</evidence>
<keyword evidence="5 11" id="KW-0540">Nuclease</keyword>
<dbReference type="STRING" id="103827.A0A0N5D2U3"/>
<keyword evidence="9 13" id="KW-0175">Coiled coil</keyword>
<proteinExistence type="inferred from homology"/>
<organism evidence="17">
    <name type="scientific">Thelazia callipaeda</name>
    <name type="common">Oriental eyeworm</name>
    <name type="synonym">Parasitic nematode</name>
    <dbReference type="NCBI Taxonomy" id="103827"/>
    <lineage>
        <taxon>Eukaryota</taxon>
        <taxon>Metazoa</taxon>
        <taxon>Ecdysozoa</taxon>
        <taxon>Nematoda</taxon>
        <taxon>Chromadorea</taxon>
        <taxon>Rhabditida</taxon>
        <taxon>Spirurina</taxon>
        <taxon>Spiruromorpha</taxon>
        <taxon>Thelazioidea</taxon>
        <taxon>Thelaziidae</taxon>
        <taxon>Thelazia</taxon>
    </lineage>
</organism>
<evidence type="ECO:0000313" key="15">
    <source>
        <dbReference type="EMBL" id="VDN04640.1"/>
    </source>
</evidence>
<reference evidence="17" key="1">
    <citation type="submission" date="2017-02" db="UniProtKB">
        <authorList>
            <consortium name="WormBaseParasite"/>
        </authorList>
    </citation>
    <scope>IDENTIFICATION</scope>
</reference>
<dbReference type="CDD" id="cd07181">
    <property type="entry name" value="RNase_HII_eukaryota_like"/>
    <property type="match status" value="1"/>
</dbReference>
<evidence type="ECO:0000256" key="9">
    <source>
        <dbReference type="ARBA" id="ARBA00023054"/>
    </source>
</evidence>
<feature type="binding site" evidence="11">
    <location>
        <position position="671"/>
    </location>
    <ligand>
        <name>a divalent metal cation</name>
        <dbReference type="ChEBI" id="CHEBI:60240"/>
    </ligand>
</feature>
<dbReference type="GO" id="GO:0006893">
    <property type="term" value="P:Golgi to plasma membrane transport"/>
    <property type="evidence" value="ECO:0007669"/>
    <property type="project" value="TreeGrafter"/>
</dbReference>
<dbReference type="Gene3D" id="3.30.420.10">
    <property type="entry name" value="Ribonuclease H-like superfamily/Ribonuclease H"/>
    <property type="match status" value="1"/>
</dbReference>
<dbReference type="WBParaSite" id="TCLT_0000721701-mRNA-1">
    <property type="protein sequence ID" value="TCLT_0000721701-mRNA-1"/>
    <property type="gene ID" value="TCLT_0000721701"/>
</dbReference>
<evidence type="ECO:0000256" key="6">
    <source>
        <dbReference type="ARBA" id="ARBA00022723"/>
    </source>
</evidence>
<dbReference type="SUPFAM" id="SSF53098">
    <property type="entry name" value="Ribonuclease H-like"/>
    <property type="match status" value="1"/>
</dbReference>
<dbReference type="InterPro" id="IPR023160">
    <property type="entry name" value="RNase_HII_hlx-loop-hlx_cap_dom"/>
</dbReference>
<dbReference type="GO" id="GO:0046872">
    <property type="term" value="F:metal ion binding"/>
    <property type="evidence" value="ECO:0007669"/>
    <property type="project" value="UniProtKB-KW"/>
</dbReference>
<keyword evidence="7 11" id="KW-0255">Endonuclease</keyword>
<evidence type="ECO:0000313" key="16">
    <source>
        <dbReference type="Proteomes" id="UP000276776"/>
    </source>
</evidence>
<dbReference type="InterPro" id="IPR012337">
    <property type="entry name" value="RNaseH-like_sf"/>
</dbReference>
<dbReference type="InterPro" id="IPR019159">
    <property type="entry name" value="CCDC93_CC"/>
</dbReference>
<comment type="function">
    <text evidence="10">Catalytic subunit of RNase HII, an endonuclease that specifically degrades the RNA of RNA:DNA hybrids. Participates in DNA replication, possibly by mediating the removal of lagging-strand Okazaki fragment RNA primers during DNA replication. Mediates the excision of single ribonucleotides from DNA:RNA duplexes.</text>
</comment>
<dbReference type="AlphaFoldDB" id="A0A0N5D2U3"/>
<evidence type="ECO:0000256" key="11">
    <source>
        <dbReference type="PROSITE-ProRule" id="PRU01319"/>
    </source>
</evidence>
<dbReference type="Proteomes" id="UP000276776">
    <property type="component" value="Unassembled WGS sequence"/>
</dbReference>
<keyword evidence="8 11" id="KW-0378">Hydrolase</keyword>
<name>A0A0N5D2U3_THECL</name>
<comment type="cofactor">
    <cofactor evidence="2">
        <name>Mg(2+)</name>
        <dbReference type="ChEBI" id="CHEBI:18420"/>
    </cofactor>
</comment>
<feature type="coiled-coil region" evidence="13">
    <location>
        <begin position="223"/>
        <end position="271"/>
    </location>
</feature>
<dbReference type="GO" id="GO:0003723">
    <property type="term" value="F:RNA binding"/>
    <property type="evidence" value="ECO:0007669"/>
    <property type="project" value="UniProtKB-UniRule"/>
</dbReference>
<dbReference type="GO" id="GO:0006401">
    <property type="term" value="P:RNA catabolic process"/>
    <property type="evidence" value="ECO:0007669"/>
    <property type="project" value="UniProtKB-UniRule"/>
</dbReference>
<evidence type="ECO:0000256" key="12">
    <source>
        <dbReference type="RuleBase" id="RU003515"/>
    </source>
</evidence>
<evidence type="ECO:0000256" key="1">
    <source>
        <dbReference type="ARBA" id="ARBA00000077"/>
    </source>
</evidence>
<dbReference type="OrthoDB" id="16092at2759"/>
<feature type="binding site" evidence="11">
    <location>
        <position position="554"/>
    </location>
    <ligand>
        <name>a divalent metal cation</name>
        <dbReference type="ChEBI" id="CHEBI:60240"/>
    </ligand>
</feature>
<comment type="cofactor">
    <cofactor evidence="11">
        <name>Mn(2+)</name>
        <dbReference type="ChEBI" id="CHEBI:29035"/>
    </cofactor>
    <cofactor evidence="11">
        <name>Mg(2+)</name>
        <dbReference type="ChEBI" id="CHEBI:18420"/>
    </cofactor>
    <text evidence="11">Manganese or magnesium. Binds 1 divalent metal ion per monomer in the absence of substrate. May bind a second metal ion after substrate binding.</text>
</comment>
<evidence type="ECO:0000256" key="3">
    <source>
        <dbReference type="ARBA" id="ARBA00007058"/>
    </source>
</evidence>
<dbReference type="OMA" id="FYSENAT"/>
<comment type="function">
    <text evidence="12">Endonuclease that specifically degrades the RNA of RNA-DNA hybrids.</text>
</comment>
<feature type="coiled-coil region" evidence="13">
    <location>
        <begin position="323"/>
        <end position="357"/>
    </location>
</feature>
<feature type="domain" description="RNase H type-2" evidence="14">
    <location>
        <begin position="547"/>
        <end position="789"/>
    </location>
</feature>
<dbReference type="Gene3D" id="1.10.10.460">
    <property type="entry name" value="Ribonuclease hii. Domain 2"/>
    <property type="match status" value="1"/>
</dbReference>
<evidence type="ECO:0000256" key="4">
    <source>
        <dbReference type="ARBA" id="ARBA00007219"/>
    </source>
</evidence>
<dbReference type="GO" id="GO:0032299">
    <property type="term" value="C:ribonuclease H2 complex"/>
    <property type="evidence" value="ECO:0007669"/>
    <property type="project" value="UniProtKB-ARBA"/>
</dbReference>
<dbReference type="Pfam" id="PF21673">
    <property type="entry name" value="CCDC93_N"/>
    <property type="match status" value="1"/>
</dbReference>
<dbReference type="GO" id="GO:0004523">
    <property type="term" value="F:RNA-DNA hybrid ribonuclease activity"/>
    <property type="evidence" value="ECO:0007669"/>
    <property type="project" value="UniProtKB-UniRule"/>
</dbReference>
<dbReference type="NCBIfam" id="TIGR00729">
    <property type="entry name" value="ribonuclease HII"/>
    <property type="match status" value="1"/>
</dbReference>
<dbReference type="Pfam" id="PF01351">
    <property type="entry name" value="RNase_HII"/>
    <property type="match status" value="1"/>
</dbReference>
<sequence length="839" mass="98285">MVGGMVWCITSCNHTIDVDLFYSESATIGQKIALTEKVVEVLPQLKCPHTIEPHQIQGLDCIHIFPVVQWLVREAVYAKELYGDNVRNHAMYHFSHRFRFSKEKSKDNQKSIFSTNCRKIRVNCIPQRIYRRKDDIKSLNLRADVRYTLLEYGWFVVGFFKKVPHDVTVQKDVTDEERKELNGSLEIDEFLPQLSEMDISLEQQRFSVKTLARVIDVSEFHTEEQLKEKEERLDNSLKMLEKNKQMQVLEIDEIDKRIADYEHLINESDEDTLNKLKHLLIEHDEIARREADFKAICRNKLGELDKEIEMLQAFDPAVEEFDVTFDENEAIKLRERMANLRIELGQLNQQIAAERRIRDSIPAQIETSQYHRRIIELYNQIACKHRETKQFYILHNTLVDIKTFMNKEIDLLNSMDDVYDFVCVMFLPRVVQQVSTKLERLQTRKDKLNEEYQYMLDRERLYYKKVEDFKNACHENEELKRRIEDKHHPFIIRHCAQFNLRSMYQGMHQFNFRHVICRMELMRFKRTPLEAELRFSNNFKNFCEGVPCKLGIDEAGRGPVLGPMVYACTVIMLDKDDVLRDIGVNDSKLLTETKREKIFNEMNNKSKVHNSFDMYFLVIGYAYRVLSAQMISAAMLRRTKYSLNELSHDCAVELMKLALDSDINVVEAYVDTVGPRASYQSMLKKKFPSVQITVSEKADLKFPVVGAASIVAKVTFFKCFTRVKRDEILKNWVFPEGIDVPSCGHGSGYPTDPKTKNFLKEVFDPVFGYPNLVRFSWKTVEVIMQKRAMKCQWGKLENTSTKTITSFFKPCFVGKNCESAKNSFLADRHLSNVTDCSDF</sequence>
<dbReference type="EC" id="3.1.26.4" evidence="12"/>
<evidence type="ECO:0000256" key="10">
    <source>
        <dbReference type="ARBA" id="ARBA00024981"/>
    </source>
</evidence>